<organism evidence="1 2">
    <name type="scientific">Prorocentrum cordatum</name>
    <dbReference type="NCBI Taxonomy" id="2364126"/>
    <lineage>
        <taxon>Eukaryota</taxon>
        <taxon>Sar</taxon>
        <taxon>Alveolata</taxon>
        <taxon>Dinophyceae</taxon>
        <taxon>Prorocentrales</taxon>
        <taxon>Prorocentraceae</taxon>
        <taxon>Prorocentrum</taxon>
    </lineage>
</organism>
<accession>A0ABN9VCV3</accession>
<reference evidence="1" key="1">
    <citation type="submission" date="2023-10" db="EMBL/GenBank/DDBJ databases">
        <authorList>
            <person name="Chen Y."/>
            <person name="Shah S."/>
            <person name="Dougan E. K."/>
            <person name="Thang M."/>
            <person name="Chan C."/>
        </authorList>
    </citation>
    <scope>NUCLEOTIDE SEQUENCE [LARGE SCALE GENOMIC DNA]</scope>
</reference>
<name>A0ABN9VCV3_9DINO</name>
<proteinExistence type="predicted"/>
<comment type="caution">
    <text evidence="1">The sequence shown here is derived from an EMBL/GenBank/DDBJ whole genome shotgun (WGS) entry which is preliminary data.</text>
</comment>
<keyword evidence="2" id="KW-1185">Reference proteome</keyword>
<feature type="non-terminal residue" evidence="1">
    <location>
        <position position="1"/>
    </location>
</feature>
<dbReference type="Proteomes" id="UP001189429">
    <property type="component" value="Unassembled WGS sequence"/>
</dbReference>
<evidence type="ECO:0000313" key="1">
    <source>
        <dbReference type="EMBL" id="CAK0870803.1"/>
    </source>
</evidence>
<evidence type="ECO:0000313" key="2">
    <source>
        <dbReference type="Proteomes" id="UP001189429"/>
    </source>
</evidence>
<dbReference type="EMBL" id="CAUYUJ010016998">
    <property type="protein sequence ID" value="CAK0870803.1"/>
    <property type="molecule type" value="Genomic_DNA"/>
</dbReference>
<sequence length="181" mass="19542">EINQRQYSETNLALKECAMLLGRGGGSPYAADARVDRPSKTPWLGGWSSVLFDLGRVQGAAYRPDFAIEFGKDLPAILGLDSMHQKRAIAGLETGQERRVFPGQGTVDLELPAGAQESLALIGVFVAKANNLDLDLGELGSRQALRTRVGRELGRLATPMFGHRKTASMFFAPADLKSADQ</sequence>
<protein>
    <submittedName>
        <fullName evidence="1">Uncharacterized protein</fullName>
    </submittedName>
</protein>
<gene>
    <name evidence="1" type="ORF">PCOR1329_LOCUS56802</name>
</gene>
<feature type="non-terminal residue" evidence="1">
    <location>
        <position position="181"/>
    </location>
</feature>